<keyword evidence="6" id="KW-0238">DNA-binding</keyword>
<dbReference type="PANTHER" id="PTHR33202">
    <property type="entry name" value="ZINC UPTAKE REGULATION PROTEIN"/>
    <property type="match status" value="1"/>
</dbReference>
<comment type="cofactor">
    <cofactor evidence="9">
        <name>Mn(2+)</name>
        <dbReference type="ChEBI" id="CHEBI:29035"/>
    </cofactor>
    <cofactor evidence="9">
        <name>Fe(2+)</name>
        <dbReference type="ChEBI" id="CHEBI:29033"/>
    </cofactor>
    <text evidence="9">Binds 1 Mn(2+) or Fe(2+) ion per subunit.</text>
</comment>
<feature type="binding site" evidence="8">
    <location>
        <position position="104"/>
    </location>
    <ligand>
        <name>Zn(2+)</name>
        <dbReference type="ChEBI" id="CHEBI:29105"/>
    </ligand>
</feature>
<evidence type="ECO:0000256" key="2">
    <source>
        <dbReference type="ARBA" id="ARBA00022491"/>
    </source>
</evidence>
<dbReference type="AlphaFoldDB" id="A0A974XH52"/>
<dbReference type="KEGG" id="alka:J0B03_00800"/>
<keyword evidence="7" id="KW-0804">Transcription</keyword>
<dbReference type="InterPro" id="IPR043135">
    <property type="entry name" value="Fur_C"/>
</dbReference>
<dbReference type="Pfam" id="PF01475">
    <property type="entry name" value="FUR"/>
    <property type="match status" value="1"/>
</dbReference>
<evidence type="ECO:0000313" key="11">
    <source>
        <dbReference type="Proteomes" id="UP000663499"/>
    </source>
</evidence>
<dbReference type="GO" id="GO:0045892">
    <property type="term" value="P:negative regulation of DNA-templated transcription"/>
    <property type="evidence" value="ECO:0007669"/>
    <property type="project" value="TreeGrafter"/>
</dbReference>
<sequence>MKAGDFVPIESYKELLKDHGYKLTPQRRHVINAITDNKDCHMSIDEIYREVKENCPEIGIATIYRTVQLLEEVGILSKQYFDDGCHRYEISDGKKHHNHHHLVCNHCGSVIEIQDEYFDALEQHIEKEKKFKITNHNVTFFGICEDCQKKSGKS</sequence>
<evidence type="ECO:0000256" key="1">
    <source>
        <dbReference type="ARBA" id="ARBA00007957"/>
    </source>
</evidence>
<keyword evidence="5" id="KW-0805">Transcription regulation</keyword>
<evidence type="ECO:0000256" key="4">
    <source>
        <dbReference type="ARBA" id="ARBA00022833"/>
    </source>
</evidence>
<dbReference type="InterPro" id="IPR002481">
    <property type="entry name" value="FUR"/>
</dbReference>
<dbReference type="PANTHER" id="PTHR33202:SF7">
    <property type="entry name" value="FERRIC UPTAKE REGULATION PROTEIN"/>
    <property type="match status" value="1"/>
</dbReference>
<feature type="binding site" evidence="8">
    <location>
        <position position="107"/>
    </location>
    <ligand>
        <name>Zn(2+)</name>
        <dbReference type="ChEBI" id="CHEBI:29105"/>
    </ligand>
</feature>
<dbReference type="GO" id="GO:0003700">
    <property type="term" value="F:DNA-binding transcription factor activity"/>
    <property type="evidence" value="ECO:0007669"/>
    <property type="project" value="InterPro"/>
</dbReference>
<gene>
    <name evidence="10" type="ORF">J0B03_00800</name>
</gene>
<evidence type="ECO:0000256" key="3">
    <source>
        <dbReference type="ARBA" id="ARBA00022723"/>
    </source>
</evidence>
<dbReference type="CDD" id="cd07153">
    <property type="entry name" value="Fur_like"/>
    <property type="match status" value="1"/>
</dbReference>
<dbReference type="Gene3D" id="1.10.10.10">
    <property type="entry name" value="Winged helix-like DNA-binding domain superfamily/Winged helix DNA-binding domain"/>
    <property type="match status" value="1"/>
</dbReference>
<name>A0A974XH52_9FIRM</name>
<proteinExistence type="inferred from homology"/>
<comment type="cofactor">
    <cofactor evidence="8">
        <name>Zn(2+)</name>
        <dbReference type="ChEBI" id="CHEBI:29105"/>
    </cofactor>
    <text evidence="8">Binds 1 zinc ion per subunit.</text>
</comment>
<evidence type="ECO:0000256" key="5">
    <source>
        <dbReference type="ARBA" id="ARBA00023015"/>
    </source>
</evidence>
<evidence type="ECO:0000313" key="10">
    <source>
        <dbReference type="EMBL" id="QSX09621.1"/>
    </source>
</evidence>
<dbReference type="EMBL" id="CP071444">
    <property type="protein sequence ID" value="QSX09621.1"/>
    <property type="molecule type" value="Genomic_DNA"/>
</dbReference>
<reference evidence="10" key="1">
    <citation type="submission" date="2021-03" db="EMBL/GenBank/DDBJ databases">
        <title>Alkalibacter marinus sp. nov., isolated from tidal flat sediment.</title>
        <authorList>
            <person name="Namirimu T."/>
            <person name="Yang J.-A."/>
            <person name="Yang S.-H."/>
            <person name="Kim Y.-J."/>
            <person name="Kwon K.K."/>
        </authorList>
    </citation>
    <scope>NUCLEOTIDE SEQUENCE</scope>
    <source>
        <strain evidence="10">ES005</strain>
    </source>
</reference>
<dbReference type="SUPFAM" id="SSF46785">
    <property type="entry name" value="Winged helix' DNA-binding domain"/>
    <property type="match status" value="1"/>
</dbReference>
<evidence type="ECO:0000256" key="6">
    <source>
        <dbReference type="ARBA" id="ARBA00023125"/>
    </source>
</evidence>
<dbReference type="Gene3D" id="3.30.1490.190">
    <property type="match status" value="1"/>
</dbReference>
<protein>
    <submittedName>
        <fullName evidence="10">Transcriptional repressor</fullName>
    </submittedName>
</protein>
<feature type="binding site" evidence="9">
    <location>
        <position position="136"/>
    </location>
    <ligand>
        <name>Fe cation</name>
        <dbReference type="ChEBI" id="CHEBI:24875"/>
    </ligand>
</feature>
<dbReference type="FunFam" id="1.10.10.10:FF:000051">
    <property type="entry name" value="Fur family transcriptional regulator"/>
    <property type="match status" value="1"/>
</dbReference>
<comment type="similarity">
    <text evidence="1">Belongs to the Fur family.</text>
</comment>
<dbReference type="InterPro" id="IPR036388">
    <property type="entry name" value="WH-like_DNA-bd_sf"/>
</dbReference>
<keyword evidence="9" id="KW-0408">Iron</keyword>
<evidence type="ECO:0000256" key="9">
    <source>
        <dbReference type="PIRSR" id="PIRSR602481-2"/>
    </source>
</evidence>
<dbReference type="GO" id="GO:0008270">
    <property type="term" value="F:zinc ion binding"/>
    <property type="evidence" value="ECO:0007669"/>
    <property type="project" value="TreeGrafter"/>
</dbReference>
<dbReference type="InterPro" id="IPR036390">
    <property type="entry name" value="WH_DNA-bd_sf"/>
</dbReference>
<dbReference type="GO" id="GO:1900376">
    <property type="term" value="P:regulation of secondary metabolite biosynthetic process"/>
    <property type="evidence" value="ECO:0007669"/>
    <property type="project" value="TreeGrafter"/>
</dbReference>
<evidence type="ECO:0000256" key="8">
    <source>
        <dbReference type="PIRSR" id="PIRSR602481-1"/>
    </source>
</evidence>
<keyword evidence="3 8" id="KW-0479">Metal-binding</keyword>
<organism evidence="10 11">
    <name type="scientific">Alkalibacter rhizosphaerae</name>
    <dbReference type="NCBI Taxonomy" id="2815577"/>
    <lineage>
        <taxon>Bacteria</taxon>
        <taxon>Bacillati</taxon>
        <taxon>Bacillota</taxon>
        <taxon>Clostridia</taxon>
        <taxon>Eubacteriales</taxon>
        <taxon>Eubacteriaceae</taxon>
        <taxon>Alkalibacter</taxon>
    </lineage>
</organism>
<keyword evidence="4 8" id="KW-0862">Zinc</keyword>
<accession>A0A974XH52</accession>
<dbReference type="GO" id="GO:0000976">
    <property type="term" value="F:transcription cis-regulatory region binding"/>
    <property type="evidence" value="ECO:0007669"/>
    <property type="project" value="TreeGrafter"/>
</dbReference>
<keyword evidence="2" id="KW-0678">Repressor</keyword>
<feature type="binding site" evidence="8">
    <location>
        <position position="144"/>
    </location>
    <ligand>
        <name>Zn(2+)</name>
        <dbReference type="ChEBI" id="CHEBI:29105"/>
    </ligand>
</feature>
<dbReference type="Proteomes" id="UP000663499">
    <property type="component" value="Chromosome"/>
</dbReference>
<feature type="binding site" evidence="8">
    <location>
        <position position="147"/>
    </location>
    <ligand>
        <name>Zn(2+)</name>
        <dbReference type="ChEBI" id="CHEBI:29105"/>
    </ligand>
</feature>
<keyword evidence="11" id="KW-1185">Reference proteome</keyword>
<evidence type="ECO:0000256" key="7">
    <source>
        <dbReference type="ARBA" id="ARBA00023163"/>
    </source>
</evidence>